<dbReference type="GO" id="GO:0016779">
    <property type="term" value="F:nucleotidyltransferase activity"/>
    <property type="evidence" value="ECO:0007669"/>
    <property type="project" value="InterPro"/>
</dbReference>
<dbReference type="EMBL" id="RIAR02000001">
    <property type="protein sequence ID" value="NSL86283.1"/>
    <property type="molecule type" value="Genomic_DNA"/>
</dbReference>
<name>A0A3S1B353_9BACT</name>
<dbReference type="AlphaFoldDB" id="A0A3S1B353"/>
<evidence type="ECO:0000313" key="2">
    <source>
        <dbReference type="EMBL" id="NSL86283.1"/>
    </source>
</evidence>
<sequence length="104" mass="11620">MLQQNDISSLVSIIVDRLQPEKVIIFGSYAKGVATPKSDLDIFVIQRTSLPAYARRQQLQPLIINHAVKVDVHIYSPEETAAYAGEPFSFVHSVLKTGYVAYSR</sequence>
<dbReference type="Proteomes" id="UP000281028">
    <property type="component" value="Unassembled WGS sequence"/>
</dbReference>
<proteinExistence type="predicted"/>
<dbReference type="OrthoDB" id="1321649at2"/>
<dbReference type="InterPro" id="IPR002934">
    <property type="entry name" value="Polymerase_NTP_transf_dom"/>
</dbReference>
<dbReference type="Pfam" id="PF01909">
    <property type="entry name" value="NTP_transf_2"/>
    <property type="match status" value="1"/>
</dbReference>
<gene>
    <name evidence="2" type="ORF">ECE50_005555</name>
</gene>
<dbReference type="SUPFAM" id="SSF81301">
    <property type="entry name" value="Nucleotidyltransferase"/>
    <property type="match status" value="1"/>
</dbReference>
<feature type="domain" description="Polymerase nucleotidyl transferase" evidence="1">
    <location>
        <begin position="9"/>
        <end position="79"/>
    </location>
</feature>
<evidence type="ECO:0000313" key="3">
    <source>
        <dbReference type="Proteomes" id="UP000281028"/>
    </source>
</evidence>
<keyword evidence="3" id="KW-1185">Reference proteome</keyword>
<reference evidence="2" key="1">
    <citation type="submission" date="2020-05" db="EMBL/GenBank/DDBJ databases">
        <title>Chitinophaga laudate sp. nov., isolated from a tropical peat swamp.</title>
        <authorList>
            <person name="Goh C.B.S."/>
            <person name="Lee M.S."/>
            <person name="Parimannan S."/>
            <person name="Pasbakhsh P."/>
            <person name="Yule C.M."/>
            <person name="Rajandas H."/>
            <person name="Loke S."/>
            <person name="Croft L."/>
            <person name="Tan J.B.L."/>
        </authorList>
    </citation>
    <scope>NUCLEOTIDE SEQUENCE</scope>
    <source>
        <strain evidence="2">Mgbs1</strain>
    </source>
</reference>
<protein>
    <submittedName>
        <fullName evidence="2">Nucleotidyltransferase domain-containing protein</fullName>
    </submittedName>
</protein>
<dbReference type="Gene3D" id="3.30.460.10">
    <property type="entry name" value="Beta Polymerase, domain 2"/>
    <property type="match status" value="1"/>
</dbReference>
<dbReference type="InterPro" id="IPR043519">
    <property type="entry name" value="NT_sf"/>
</dbReference>
<evidence type="ECO:0000259" key="1">
    <source>
        <dbReference type="Pfam" id="PF01909"/>
    </source>
</evidence>
<comment type="caution">
    <text evidence="2">The sequence shown here is derived from an EMBL/GenBank/DDBJ whole genome shotgun (WGS) entry which is preliminary data.</text>
</comment>
<accession>A0A3S1B353</accession>
<organism evidence="2 3">
    <name type="scientific">Chitinophaga solisilvae</name>
    <dbReference type="NCBI Taxonomy" id="1233460"/>
    <lineage>
        <taxon>Bacteria</taxon>
        <taxon>Pseudomonadati</taxon>
        <taxon>Bacteroidota</taxon>
        <taxon>Chitinophagia</taxon>
        <taxon>Chitinophagales</taxon>
        <taxon>Chitinophagaceae</taxon>
        <taxon>Chitinophaga</taxon>
    </lineage>
</organism>
<dbReference type="CDD" id="cd05403">
    <property type="entry name" value="NT_KNTase_like"/>
    <property type="match status" value="1"/>
</dbReference>